<keyword evidence="3" id="KW-1185">Reference proteome</keyword>
<evidence type="ECO:0000313" key="2">
    <source>
        <dbReference type="EMBL" id="KUR72157.1"/>
    </source>
</evidence>
<dbReference type="Gene3D" id="1.10.3210.10">
    <property type="entry name" value="Hypothetical protein af1432"/>
    <property type="match status" value="1"/>
</dbReference>
<dbReference type="InterPro" id="IPR052567">
    <property type="entry name" value="OP_Dioxygenase"/>
</dbReference>
<accession>A0A124JVD3</accession>
<proteinExistence type="predicted"/>
<dbReference type="STRING" id="1117702.AQZ52_02355"/>
<dbReference type="Proteomes" id="UP000058012">
    <property type="component" value="Unassembled WGS sequence"/>
</dbReference>
<evidence type="ECO:0000259" key="1">
    <source>
        <dbReference type="Pfam" id="PF01966"/>
    </source>
</evidence>
<dbReference type="GO" id="GO:0016787">
    <property type="term" value="F:hydrolase activity"/>
    <property type="evidence" value="ECO:0007669"/>
    <property type="project" value="UniProtKB-KW"/>
</dbReference>
<dbReference type="Pfam" id="PF01966">
    <property type="entry name" value="HD"/>
    <property type="match status" value="1"/>
</dbReference>
<organism evidence="2 3">
    <name type="scientific">Novosphingobium fuchskuhlense</name>
    <dbReference type="NCBI Taxonomy" id="1117702"/>
    <lineage>
        <taxon>Bacteria</taxon>
        <taxon>Pseudomonadati</taxon>
        <taxon>Pseudomonadota</taxon>
        <taxon>Alphaproteobacteria</taxon>
        <taxon>Sphingomonadales</taxon>
        <taxon>Sphingomonadaceae</taxon>
        <taxon>Novosphingobium</taxon>
    </lineage>
</organism>
<dbReference type="AlphaFoldDB" id="A0A124JVD3"/>
<dbReference type="SUPFAM" id="SSF109604">
    <property type="entry name" value="HD-domain/PDEase-like"/>
    <property type="match status" value="1"/>
</dbReference>
<dbReference type="PANTHER" id="PTHR40202:SF1">
    <property type="entry name" value="HD DOMAIN-CONTAINING PROTEIN"/>
    <property type="match status" value="1"/>
</dbReference>
<evidence type="ECO:0000313" key="3">
    <source>
        <dbReference type="Proteomes" id="UP000058012"/>
    </source>
</evidence>
<dbReference type="EMBL" id="LLZS01000003">
    <property type="protein sequence ID" value="KUR72157.1"/>
    <property type="molecule type" value="Genomic_DNA"/>
</dbReference>
<gene>
    <name evidence="2" type="ORF">AQZ52_02355</name>
</gene>
<protein>
    <submittedName>
        <fullName evidence="2">Phosphohydrolase</fullName>
    </submittedName>
</protein>
<reference evidence="2 3" key="1">
    <citation type="submission" date="2015-10" db="EMBL/GenBank/DDBJ databases">
        <title>Draft genome sequence of Novosphingobium fuchskuhlense DSM 25065 isolated from a surface water sample of the southwest basin of Lake Grosse Fuchskuhle.</title>
        <authorList>
            <person name="Ruckert C."/>
            <person name="Winkler A."/>
            <person name="Glaeser J."/>
            <person name="Grossart H.-P."/>
            <person name="Kalinowski J."/>
            <person name="Glaeser S."/>
        </authorList>
    </citation>
    <scope>NUCLEOTIDE SEQUENCE [LARGE SCALE GENOMIC DNA]</scope>
    <source>
        <strain evidence="2 3">FNE08-7</strain>
    </source>
</reference>
<keyword evidence="2" id="KW-0378">Hydrolase</keyword>
<dbReference type="InterPro" id="IPR006674">
    <property type="entry name" value="HD_domain"/>
</dbReference>
<dbReference type="PANTHER" id="PTHR40202">
    <property type="match status" value="1"/>
</dbReference>
<feature type="domain" description="HD" evidence="1">
    <location>
        <begin position="60"/>
        <end position="136"/>
    </location>
</feature>
<dbReference type="RefSeq" id="WP_067906329.1">
    <property type="nucleotide sequence ID" value="NZ_KQ954244.1"/>
</dbReference>
<name>A0A124JVD3_9SPHN</name>
<comment type="caution">
    <text evidence="2">The sequence shown here is derived from an EMBL/GenBank/DDBJ whole genome shotgun (WGS) entry which is preliminary data.</text>
</comment>
<sequence>MDHHGDSEARAQFHSMEEGTQEDWAIIARDYVGFAAGLPDRVLAHLKLLDGDFGGFPIDRLTHSLQTATRAHRDGRPESYVVMALLHDIGDTLGSYNHPEIAAAILQPFVSEEEHWICRNHGAFQGYYYFHYLGIDRNVREKHRDNPHFDACAEFCAKYDQAAFDPDYDTLPLDFFEPMVRRVMARPRNETSISAMETTAVKADATA</sequence>